<accession>N8Q8L9</accession>
<proteinExistence type="predicted"/>
<reference evidence="2 3" key="1">
    <citation type="submission" date="2013-02" db="EMBL/GenBank/DDBJ databases">
        <title>The Genome Sequence of Acinetobacter sp. ANC 3994.</title>
        <authorList>
            <consortium name="The Broad Institute Genome Sequencing Platform"/>
            <consortium name="The Broad Institute Genome Sequencing Center for Infectious Disease"/>
            <person name="Cerqueira G."/>
            <person name="Feldgarden M."/>
            <person name="Courvalin P."/>
            <person name="Perichon B."/>
            <person name="Grillot-Courvalin C."/>
            <person name="Clermont D."/>
            <person name="Rocha E."/>
            <person name="Yoon E.-J."/>
            <person name="Nemec A."/>
            <person name="Walker B."/>
            <person name="Young S.K."/>
            <person name="Zeng Q."/>
            <person name="Gargeya S."/>
            <person name="Fitzgerald M."/>
            <person name="Haas B."/>
            <person name="Abouelleil A."/>
            <person name="Alvarado L."/>
            <person name="Arachchi H.M."/>
            <person name="Berlin A.M."/>
            <person name="Chapman S.B."/>
            <person name="Dewar J."/>
            <person name="Goldberg J."/>
            <person name="Griggs A."/>
            <person name="Gujja S."/>
            <person name="Hansen M."/>
            <person name="Howarth C."/>
            <person name="Imamovic A."/>
            <person name="Larimer J."/>
            <person name="McCowan C."/>
            <person name="Murphy C."/>
            <person name="Neiman D."/>
            <person name="Pearson M."/>
            <person name="Priest M."/>
            <person name="Roberts A."/>
            <person name="Saif S."/>
            <person name="Shea T."/>
            <person name="Sisk P."/>
            <person name="Sykes S."/>
            <person name="Wortman J."/>
            <person name="Nusbaum C."/>
            <person name="Birren B."/>
        </authorList>
    </citation>
    <scope>NUCLEOTIDE SEQUENCE [LARGE SCALE GENOMIC DNA]</scope>
    <source>
        <strain evidence="2 3">ANC 3994</strain>
    </source>
</reference>
<keyword evidence="1" id="KW-1133">Transmembrane helix</keyword>
<dbReference type="HOGENOM" id="CLU_2581676_0_0_6"/>
<gene>
    <name evidence="2" type="ORF">F994_02398</name>
</gene>
<organism evidence="2 3">
    <name type="scientific">Acinetobacter bohemicus ANC 3994</name>
    <dbReference type="NCBI Taxonomy" id="1217715"/>
    <lineage>
        <taxon>Bacteria</taxon>
        <taxon>Pseudomonadati</taxon>
        <taxon>Pseudomonadota</taxon>
        <taxon>Gammaproteobacteria</taxon>
        <taxon>Moraxellales</taxon>
        <taxon>Moraxellaceae</taxon>
        <taxon>Acinetobacter</taxon>
    </lineage>
</organism>
<dbReference type="EMBL" id="APOH01000015">
    <property type="protein sequence ID" value="ENU19538.1"/>
    <property type="molecule type" value="Genomic_DNA"/>
</dbReference>
<evidence type="ECO:0000313" key="2">
    <source>
        <dbReference type="EMBL" id="ENU19538.1"/>
    </source>
</evidence>
<feature type="transmembrane region" description="Helical" evidence="1">
    <location>
        <begin position="20"/>
        <end position="44"/>
    </location>
</feature>
<protein>
    <submittedName>
        <fullName evidence="2">Uncharacterized protein</fullName>
    </submittedName>
</protein>
<evidence type="ECO:0000313" key="3">
    <source>
        <dbReference type="Proteomes" id="UP000013086"/>
    </source>
</evidence>
<dbReference type="Proteomes" id="UP000013086">
    <property type="component" value="Unassembled WGS sequence"/>
</dbReference>
<sequence length="80" mass="9065">MAKKPSYTENLIRTPRKRSIYFWARRGISFIVALGIGGWLKLYIGDIGSLIAGTTIFFLVYIFISHYLALAVMAVEDMMS</sequence>
<dbReference type="RefSeq" id="WP_004648920.1">
    <property type="nucleotide sequence ID" value="NZ_KB849164.1"/>
</dbReference>
<comment type="caution">
    <text evidence="2">The sequence shown here is derived from an EMBL/GenBank/DDBJ whole genome shotgun (WGS) entry which is preliminary data.</text>
</comment>
<evidence type="ECO:0000256" key="1">
    <source>
        <dbReference type="SAM" id="Phobius"/>
    </source>
</evidence>
<keyword evidence="1" id="KW-0812">Transmembrane</keyword>
<dbReference type="AlphaFoldDB" id="N8Q8L9"/>
<feature type="transmembrane region" description="Helical" evidence="1">
    <location>
        <begin position="50"/>
        <end position="75"/>
    </location>
</feature>
<keyword evidence="1" id="KW-0472">Membrane</keyword>
<name>N8Q8L9_9GAMM</name>